<dbReference type="Proteomes" id="UP000682951">
    <property type="component" value="Unassembled WGS sequence"/>
</dbReference>
<keyword evidence="2" id="KW-1185">Reference proteome</keyword>
<accession>A0ABS5HHJ8</accession>
<organism evidence="1 2">
    <name type="scientific">Campylobacter anatolicus</name>
    <dbReference type="NCBI Taxonomy" id="2829105"/>
    <lineage>
        <taxon>Bacteria</taxon>
        <taxon>Pseudomonadati</taxon>
        <taxon>Campylobacterota</taxon>
        <taxon>Epsilonproteobacteria</taxon>
        <taxon>Campylobacterales</taxon>
        <taxon>Campylobacteraceae</taxon>
        <taxon>Campylobacter</taxon>
    </lineage>
</organism>
<dbReference type="PROSITE" id="PS51257">
    <property type="entry name" value="PROKAR_LIPOPROTEIN"/>
    <property type="match status" value="1"/>
</dbReference>
<comment type="caution">
    <text evidence="1">The sequence shown here is derived from an EMBL/GenBank/DDBJ whole genome shotgun (WGS) entry which is preliminary data.</text>
</comment>
<dbReference type="RefSeq" id="WP_212141827.1">
    <property type="nucleotide sequence ID" value="NZ_JAGSSW010000003.1"/>
</dbReference>
<evidence type="ECO:0000313" key="2">
    <source>
        <dbReference type="Proteomes" id="UP000682951"/>
    </source>
</evidence>
<gene>
    <name evidence="1" type="ORF">KDD93_04085</name>
</gene>
<dbReference type="EMBL" id="JAGSSW010000003">
    <property type="protein sequence ID" value="MBR8463754.1"/>
    <property type="molecule type" value="Genomic_DNA"/>
</dbReference>
<reference evidence="1 2" key="1">
    <citation type="submission" date="2021-04" db="EMBL/GenBank/DDBJ databases">
        <title>Molecular and phenotypic characterization and identification of bacterial isolates recovered from the Anatolian ground squirrels (Spermophilus xanthoprymnus) and which have the potential to form a new species in the Campylobacter genus.</title>
        <authorList>
            <person name="Aydin F."/>
            <person name="Abay S."/>
            <person name="Kayman T."/>
            <person name="Karakaya E."/>
            <person name="Mustak H.K."/>
            <person name="Mustak I.B."/>
            <person name="Bilgin N."/>
            <person name="Duzler A."/>
            <person name="Sahin O."/>
            <person name="Guran O."/>
            <person name="Saticioglu I.B."/>
        </authorList>
    </citation>
    <scope>NUCLEOTIDE SEQUENCE [LARGE SCALE GENOMIC DNA]</scope>
    <source>
        <strain evidence="2">faydin-G24</strain>
    </source>
</reference>
<name>A0ABS5HHJ8_9BACT</name>
<sequence length="179" mass="20225">MRYFLAIFITIFLIGCGYKPVSKLTQDTMGESIYVDVAISKIEPKNSVLIKDAVKEGMVSRLNRSLSDDKNADTKINVRIDSIDYQATIYDEYGYISSYKVVLNLIYETKFKDGSSSNITVSGEHDFSVARRSKSIRYADSVISDTEKYEAIKEASKEAFDEYIANLAIRGYKNGSNKR</sequence>
<proteinExistence type="predicted"/>
<evidence type="ECO:0000313" key="1">
    <source>
        <dbReference type="EMBL" id="MBR8463754.1"/>
    </source>
</evidence>
<protein>
    <submittedName>
        <fullName evidence="1">Penicillin-binding protein</fullName>
    </submittedName>
</protein>